<keyword evidence="2" id="KW-0614">Plasmid</keyword>
<protein>
    <submittedName>
        <fullName evidence="2">Uncharacterized protein</fullName>
    </submittedName>
</protein>
<organism evidence="2">
    <name type="scientific">Alcaligenes faecalis</name>
    <dbReference type="NCBI Taxonomy" id="511"/>
    <lineage>
        <taxon>Bacteria</taxon>
        <taxon>Pseudomonadati</taxon>
        <taxon>Pseudomonadota</taxon>
        <taxon>Betaproteobacteria</taxon>
        <taxon>Burkholderiales</taxon>
        <taxon>Alcaligenaceae</taxon>
        <taxon>Alcaligenes</taxon>
    </lineage>
</organism>
<sequence length="78" mass="8859">MRMTTIHAQAERKRQDRSVCRAEKRLCRARMLRVRGLIHPTSAVCATTDTARGEKRLPSEQNQAILKSSGRPLGECRL</sequence>
<feature type="region of interest" description="Disordered" evidence="1">
    <location>
        <begin position="51"/>
        <end position="78"/>
    </location>
</feature>
<reference evidence="2" key="1">
    <citation type="submission" date="2019-04" db="EMBL/GenBank/DDBJ databases">
        <title>The complete sequencing and assembly of plasmid pAN70-1 carrying blaAFM-1 gene.</title>
        <authorList>
            <person name="Rui Y."/>
            <person name="Peng Y."/>
        </authorList>
    </citation>
    <scope>NUCLEOTIDE SEQUENCE</scope>
    <source>
        <strain evidence="2">AN70</strain>
        <plasmid evidence="2">pAN70-1</plasmid>
    </source>
</reference>
<dbReference type="AlphaFoldDB" id="A0A5P9WCI5"/>
<proteinExistence type="predicted"/>
<gene>
    <name evidence="2" type="ORF">pAN70-1000048</name>
</gene>
<name>A0A5P9WCI5_ALCFA</name>
<evidence type="ECO:0000256" key="1">
    <source>
        <dbReference type="SAM" id="MobiDB-lite"/>
    </source>
</evidence>
<geneLocation type="plasmid" evidence="2">
    <name>pAN70-1</name>
</geneLocation>
<dbReference type="EMBL" id="MK757441">
    <property type="protein sequence ID" value="QFX79199.1"/>
    <property type="molecule type" value="Genomic_DNA"/>
</dbReference>
<evidence type="ECO:0000313" key="2">
    <source>
        <dbReference type="EMBL" id="QFX79199.1"/>
    </source>
</evidence>
<accession>A0A5P9WCI5</accession>